<organism evidence="2 3">
    <name type="scientific">Mycolicibacterium confluentis</name>
    <dbReference type="NCBI Taxonomy" id="28047"/>
    <lineage>
        <taxon>Bacteria</taxon>
        <taxon>Bacillati</taxon>
        <taxon>Actinomycetota</taxon>
        <taxon>Actinomycetes</taxon>
        <taxon>Mycobacteriales</taxon>
        <taxon>Mycobacteriaceae</taxon>
        <taxon>Mycolicibacterium</taxon>
    </lineage>
</organism>
<accession>A0A7I7Y0B2</accession>
<feature type="compositionally biased region" description="Acidic residues" evidence="1">
    <location>
        <begin position="346"/>
        <end position="379"/>
    </location>
</feature>
<dbReference type="AlphaFoldDB" id="A0A7I7Y0B2"/>
<feature type="compositionally biased region" description="Pro residues" evidence="1">
    <location>
        <begin position="302"/>
        <end position="312"/>
    </location>
</feature>
<dbReference type="Proteomes" id="UP000466931">
    <property type="component" value="Chromosome"/>
</dbReference>
<dbReference type="RefSeq" id="WP_109788302.1">
    <property type="nucleotide sequence ID" value="NZ_AP022612.1"/>
</dbReference>
<feature type="region of interest" description="Disordered" evidence="1">
    <location>
        <begin position="297"/>
        <end position="447"/>
    </location>
</feature>
<name>A0A7I7Y0B2_9MYCO</name>
<proteinExistence type="predicted"/>
<keyword evidence="3" id="KW-1185">Reference proteome</keyword>
<evidence type="ECO:0000313" key="2">
    <source>
        <dbReference type="EMBL" id="BBZ35110.1"/>
    </source>
</evidence>
<evidence type="ECO:0000313" key="3">
    <source>
        <dbReference type="Proteomes" id="UP000466931"/>
    </source>
</evidence>
<reference evidence="2" key="2">
    <citation type="submission" date="2020-02" db="EMBL/GenBank/DDBJ databases">
        <authorList>
            <person name="Matsumoto Y."/>
            <person name="Motooka D."/>
            <person name="Nakamura S."/>
        </authorList>
    </citation>
    <scope>NUCLEOTIDE SEQUENCE</scope>
    <source>
        <strain evidence="2">JCM 13671</strain>
    </source>
</reference>
<sequence length="447" mass="45216">MAPGFDVAARLSEGVPAVEDFSTYVWACRMRGYSHPELTAHPGQVRELYSAEDGVELALLDADCVTLRDGASALGDAIALARRQVGALQAGWAGPGAESGVEFVQRHCAAAQLVTSAWLDAATACADLRDEVWRAVDGRVAATAAAARGAQQGSWLPAARAVLAGEADETAVGIVDRHVRPFVDAVIGQQWVGDMQSATAAIRAAYRTALDRIRSARRAQFEIPGDMGPRADLVPAAVPASVTPNWVNSAAPLGVPTPAGSIPPAAALPEPFAAGPAAAPIPEPVVANPAAAPMSEALGANPAPPAPAPAPAAPLTLPELGNLGGLADPPRLDQPNLDPAAPDPVPEPDAESDEGLTGDDAESEAAEDEAGEDAEESEAEPGRGAEPDSAEPDPEESGPAPGPAPEGAAADPEAPPDPDCPPSAPAPPPEPATPCEMAADELPQVGQ</sequence>
<gene>
    <name evidence="2" type="ORF">MCNF_37150</name>
</gene>
<reference evidence="2" key="1">
    <citation type="journal article" date="2019" name="Emerg. Microbes Infect.">
        <title>Comprehensive subspecies identification of 175 nontuberculous mycobacteria species based on 7547 genomic profiles.</title>
        <authorList>
            <person name="Matsumoto Y."/>
            <person name="Kinjo T."/>
            <person name="Motooka D."/>
            <person name="Nabeya D."/>
            <person name="Jung N."/>
            <person name="Uechi K."/>
            <person name="Horii T."/>
            <person name="Iida T."/>
            <person name="Fujita J."/>
            <person name="Nakamura S."/>
        </authorList>
    </citation>
    <scope>NUCLEOTIDE SEQUENCE [LARGE SCALE GENOMIC DNA]</scope>
    <source>
        <strain evidence="2">JCM 13671</strain>
    </source>
</reference>
<dbReference type="OrthoDB" id="4727254at2"/>
<dbReference type="EMBL" id="AP022612">
    <property type="protein sequence ID" value="BBZ35110.1"/>
    <property type="molecule type" value="Genomic_DNA"/>
</dbReference>
<evidence type="ECO:0000256" key="1">
    <source>
        <dbReference type="SAM" id="MobiDB-lite"/>
    </source>
</evidence>
<protein>
    <submittedName>
        <fullName evidence="2">Uncharacterized protein</fullName>
    </submittedName>
</protein>
<feature type="compositionally biased region" description="Pro residues" evidence="1">
    <location>
        <begin position="413"/>
        <end position="432"/>
    </location>
</feature>